<gene>
    <name evidence="2" type="ORF">EV200_101170</name>
</gene>
<evidence type="ECO:0000313" key="2">
    <source>
        <dbReference type="EMBL" id="TCO30732.1"/>
    </source>
</evidence>
<proteinExistence type="predicted"/>
<reference evidence="2 3" key="1">
    <citation type="submission" date="2019-03" db="EMBL/GenBank/DDBJ databases">
        <title>Genomic Encyclopedia of Type Strains, Phase IV (KMG-IV): sequencing the most valuable type-strain genomes for metagenomic binning, comparative biology and taxonomic classification.</title>
        <authorList>
            <person name="Goeker M."/>
        </authorList>
    </citation>
    <scope>NUCLEOTIDE SEQUENCE [LARGE SCALE GENOMIC DNA]</scope>
    <source>
        <strain evidence="2 3">DSM 103236</strain>
    </source>
</reference>
<protein>
    <submittedName>
        <fullName evidence="2">Uncharacterized protein</fullName>
    </submittedName>
</protein>
<comment type="caution">
    <text evidence="2">The sequence shown here is derived from an EMBL/GenBank/DDBJ whole genome shotgun (WGS) entry which is preliminary data.</text>
</comment>
<sequence length="55" mass="6174">MEEKALSRSINLRSFKGQKRGRTSPVSDDKPKQISSFNKAIVIPLFQRGGRRPGC</sequence>
<evidence type="ECO:0000313" key="3">
    <source>
        <dbReference type="Proteomes" id="UP000295684"/>
    </source>
</evidence>
<dbReference type="AlphaFoldDB" id="A0A4R2HM93"/>
<organism evidence="2 3">
    <name type="scientific">Pedobacter psychrotolerans</name>
    <dbReference type="NCBI Taxonomy" id="1843235"/>
    <lineage>
        <taxon>Bacteria</taxon>
        <taxon>Pseudomonadati</taxon>
        <taxon>Bacteroidota</taxon>
        <taxon>Sphingobacteriia</taxon>
        <taxon>Sphingobacteriales</taxon>
        <taxon>Sphingobacteriaceae</taxon>
        <taxon>Pedobacter</taxon>
    </lineage>
</organism>
<dbReference type="EMBL" id="SLWO01000001">
    <property type="protein sequence ID" value="TCO30732.1"/>
    <property type="molecule type" value="Genomic_DNA"/>
</dbReference>
<evidence type="ECO:0000256" key="1">
    <source>
        <dbReference type="SAM" id="MobiDB-lite"/>
    </source>
</evidence>
<feature type="region of interest" description="Disordered" evidence="1">
    <location>
        <begin position="1"/>
        <end position="33"/>
    </location>
</feature>
<accession>A0A4R2HM93</accession>
<name>A0A4R2HM93_9SPHI</name>
<dbReference type="Proteomes" id="UP000295684">
    <property type="component" value="Unassembled WGS sequence"/>
</dbReference>